<protein>
    <submittedName>
        <fullName evidence="2">Uncharacterized protein</fullName>
    </submittedName>
</protein>
<organism evidence="2 3">
    <name type="scientific">Sinosporangium siamense</name>
    <dbReference type="NCBI Taxonomy" id="1367973"/>
    <lineage>
        <taxon>Bacteria</taxon>
        <taxon>Bacillati</taxon>
        <taxon>Actinomycetota</taxon>
        <taxon>Actinomycetes</taxon>
        <taxon>Streptosporangiales</taxon>
        <taxon>Streptosporangiaceae</taxon>
        <taxon>Sinosporangium</taxon>
    </lineage>
</organism>
<keyword evidence="3" id="KW-1185">Reference proteome</keyword>
<dbReference type="AntiFam" id="ANF00095">
    <property type="entry name" value="Shadow ORF (opposite ABC transporters)"/>
</dbReference>
<sequence length="269" mass="28456">MNSATGTATMAATSVLRPLVRRKPLSDSRTASLTALIRCREGIAGACVGGGVGHRAVAEEHHPVRPRRVTCLVGDEEYGGPRVAASAQQAEDLVAAHGVEGAGGLVGKQQAALPQQGPGDGDTLPLAAGDLVGVARGDVRETHLLQCRHGLFSGGGRTRAVEFAGKHDVLDRAQGGDEVEVLEHIADVPAAQRHAFRGRQGGQLHVLDGHRARGGAVESARDVEQRGLARSRRSHHGEELPRLRREAHLSQRVHSRLPRAVHTGDRVEP</sequence>
<proteinExistence type="predicted"/>
<name>A0A919V721_9ACTN</name>
<gene>
    <name evidence="2" type="ORF">Ssi02_28570</name>
</gene>
<comment type="caution">
    <text evidence="2">The sequence shown here is derived from an EMBL/GenBank/DDBJ whole genome shotgun (WGS) entry which is preliminary data.</text>
</comment>
<reference evidence="2" key="1">
    <citation type="submission" date="2021-01" db="EMBL/GenBank/DDBJ databases">
        <title>Whole genome shotgun sequence of Sinosporangium siamense NBRC 109515.</title>
        <authorList>
            <person name="Komaki H."/>
            <person name="Tamura T."/>
        </authorList>
    </citation>
    <scope>NUCLEOTIDE SEQUENCE</scope>
    <source>
        <strain evidence="2">NBRC 109515</strain>
    </source>
</reference>
<evidence type="ECO:0000256" key="1">
    <source>
        <dbReference type="SAM" id="MobiDB-lite"/>
    </source>
</evidence>
<evidence type="ECO:0000313" key="2">
    <source>
        <dbReference type="EMBL" id="GII92626.1"/>
    </source>
</evidence>
<dbReference type="AlphaFoldDB" id="A0A919V721"/>
<dbReference type="EMBL" id="BOOW01000018">
    <property type="protein sequence ID" value="GII92626.1"/>
    <property type="molecule type" value="Genomic_DNA"/>
</dbReference>
<feature type="region of interest" description="Disordered" evidence="1">
    <location>
        <begin position="212"/>
        <end position="269"/>
    </location>
</feature>
<accession>A0A919V721</accession>
<evidence type="ECO:0000313" key="3">
    <source>
        <dbReference type="Proteomes" id="UP000606172"/>
    </source>
</evidence>
<dbReference type="Proteomes" id="UP000606172">
    <property type="component" value="Unassembled WGS sequence"/>
</dbReference>
<feature type="compositionally biased region" description="Basic and acidic residues" evidence="1">
    <location>
        <begin position="236"/>
        <end position="249"/>
    </location>
</feature>